<dbReference type="SUPFAM" id="SSF158472">
    <property type="entry name" value="HAMP domain-like"/>
    <property type="match status" value="1"/>
</dbReference>
<dbReference type="Proteomes" id="UP001597075">
    <property type="component" value="Unassembled WGS sequence"/>
</dbReference>
<keyword evidence="1 3" id="KW-0807">Transducer</keyword>
<feature type="coiled-coil region" evidence="4">
    <location>
        <begin position="392"/>
        <end position="419"/>
    </location>
</feature>
<dbReference type="PROSITE" id="PS50885">
    <property type="entry name" value="HAMP"/>
    <property type="match status" value="2"/>
</dbReference>
<feature type="domain" description="HAMP" evidence="8">
    <location>
        <begin position="77"/>
        <end position="131"/>
    </location>
</feature>
<evidence type="ECO:0000259" key="7">
    <source>
        <dbReference type="PROSITE" id="PS50111"/>
    </source>
</evidence>
<keyword evidence="6" id="KW-1133">Transmembrane helix</keyword>
<feature type="transmembrane region" description="Helical" evidence="6">
    <location>
        <begin position="27"/>
        <end position="48"/>
    </location>
</feature>
<dbReference type="PROSITE" id="PS50111">
    <property type="entry name" value="CHEMOTAXIS_TRANSDUC_2"/>
    <property type="match status" value="1"/>
</dbReference>
<feature type="coiled-coil region" evidence="4">
    <location>
        <begin position="158"/>
        <end position="185"/>
    </location>
</feature>
<evidence type="ECO:0000256" key="3">
    <source>
        <dbReference type="PROSITE-ProRule" id="PRU00284"/>
    </source>
</evidence>
<evidence type="ECO:0000256" key="2">
    <source>
        <dbReference type="ARBA" id="ARBA00029447"/>
    </source>
</evidence>
<comment type="caution">
    <text evidence="9">The sequence shown here is derived from an EMBL/GenBank/DDBJ whole genome shotgun (WGS) entry which is preliminary data.</text>
</comment>
<dbReference type="PANTHER" id="PTHR32089:SF112">
    <property type="entry name" value="LYSOZYME-LIKE PROTEIN-RELATED"/>
    <property type="match status" value="1"/>
</dbReference>
<evidence type="ECO:0000256" key="1">
    <source>
        <dbReference type="ARBA" id="ARBA00023224"/>
    </source>
</evidence>
<feature type="region of interest" description="Disordered" evidence="5">
    <location>
        <begin position="538"/>
        <end position="576"/>
    </location>
</feature>
<keyword evidence="10" id="KW-1185">Reference proteome</keyword>
<protein>
    <submittedName>
        <fullName evidence="9">Methyl-accepting chemotaxis protein</fullName>
    </submittedName>
</protein>
<dbReference type="InterPro" id="IPR004089">
    <property type="entry name" value="MCPsignal_dom"/>
</dbReference>
<comment type="similarity">
    <text evidence="2">Belongs to the methyl-accepting chemotaxis (MCP) protein family.</text>
</comment>
<feature type="domain" description="Methyl-accepting transducer" evidence="7">
    <location>
        <begin position="249"/>
        <end position="487"/>
    </location>
</feature>
<feature type="coiled-coil region" evidence="4">
    <location>
        <begin position="511"/>
        <end position="538"/>
    </location>
</feature>
<evidence type="ECO:0000259" key="8">
    <source>
        <dbReference type="PROSITE" id="PS50885"/>
    </source>
</evidence>
<evidence type="ECO:0000313" key="9">
    <source>
        <dbReference type="EMBL" id="MFD1632449.1"/>
    </source>
</evidence>
<dbReference type="Pfam" id="PF00015">
    <property type="entry name" value="MCPsignal"/>
    <property type="match status" value="1"/>
</dbReference>
<feature type="transmembrane region" description="Helical" evidence="6">
    <location>
        <begin position="54"/>
        <end position="75"/>
    </location>
</feature>
<sequence length="576" mass="61624">MLMDQYRRALWGTMDVLGITESIERKIVAAVTIQFSVAVALALLPFVLTGVARTALTVALLGGAALAFVNTLLIARRDFVAPVRMLEDAVTTIAAGEIDEVTIESHDQDDEIGSLVAEFDDMRASLVTISAQADALAEQEFDAPVLEESVPGSFGDSLDRMADNLRQNTRELEALTDHLERTADRYGDVMAAAADKDLSVRMDPDDESDAMAAIARSFNRMLDDIEGTVGEVSAFADTVSERTVDTSTELDEVARASERISDATDEISDDAEEQRDQLQRIVSEMSDLSATVEEIAASADSVAEVATRTAEMGDDGQTAAVDALERMDAIETRATETMDQLHELDDRMARMGDIVATISDIAERTNLLALNASIEAAHSDSGDGAEGFAVVADEVKSLAEEAQAEATDVQEIIDGLQTQTTATVEGMRETTEEVADAVETVEDAIDSLDRIAELAHETDEGMREISDATDQQAASTEETVSMVEQIETTSQETATGATDVAVAAREQSTSLDDVSGRVDDLAEQADALRELLETFELSTRVDDIDATDGDVGAQTPDDDGATPPEVEADGGITFDR</sequence>
<dbReference type="InterPro" id="IPR004090">
    <property type="entry name" value="Chemotax_Me-accpt_rcpt"/>
</dbReference>
<name>A0ABD6CTM2_9EURY</name>
<dbReference type="Pfam" id="PF00672">
    <property type="entry name" value="HAMP"/>
    <property type="match status" value="2"/>
</dbReference>
<keyword evidence="6" id="KW-0472">Membrane</keyword>
<dbReference type="SUPFAM" id="SSF58104">
    <property type="entry name" value="Methyl-accepting chemotaxis protein (MCP) signaling domain"/>
    <property type="match status" value="1"/>
</dbReference>
<dbReference type="GO" id="GO:0007165">
    <property type="term" value="P:signal transduction"/>
    <property type="evidence" value="ECO:0007669"/>
    <property type="project" value="UniProtKB-KW"/>
</dbReference>
<dbReference type="EMBL" id="JBHUDL010000004">
    <property type="protein sequence ID" value="MFD1632449.1"/>
    <property type="molecule type" value="Genomic_DNA"/>
</dbReference>
<dbReference type="SMART" id="SM00283">
    <property type="entry name" value="MA"/>
    <property type="match status" value="1"/>
</dbReference>
<dbReference type="AlphaFoldDB" id="A0ABD6CTM2"/>
<reference evidence="9 10" key="1">
    <citation type="journal article" date="2019" name="Int. J. Syst. Evol. Microbiol.">
        <title>The Global Catalogue of Microorganisms (GCM) 10K type strain sequencing project: providing services to taxonomists for standard genome sequencing and annotation.</title>
        <authorList>
            <consortium name="The Broad Institute Genomics Platform"/>
            <consortium name="The Broad Institute Genome Sequencing Center for Infectious Disease"/>
            <person name="Wu L."/>
            <person name="Ma J."/>
        </authorList>
    </citation>
    <scope>NUCLEOTIDE SEQUENCE [LARGE SCALE GENOMIC DNA]</scope>
    <source>
        <strain evidence="9 10">CGMCC 1.10594</strain>
    </source>
</reference>
<dbReference type="Gene3D" id="1.10.287.950">
    <property type="entry name" value="Methyl-accepting chemotaxis protein"/>
    <property type="match status" value="1"/>
</dbReference>
<proteinExistence type="inferred from homology"/>
<dbReference type="PRINTS" id="PR00260">
    <property type="entry name" value="CHEMTRNSDUCR"/>
</dbReference>
<keyword evidence="4" id="KW-0175">Coiled coil</keyword>
<keyword evidence="6" id="KW-0812">Transmembrane</keyword>
<accession>A0ABD6CTM2</accession>
<feature type="coiled-coil region" evidence="4">
    <location>
        <begin position="253"/>
        <end position="291"/>
    </location>
</feature>
<organism evidence="9 10">
    <name type="scientific">Haloplanus ruber</name>
    <dbReference type="NCBI Taxonomy" id="869892"/>
    <lineage>
        <taxon>Archaea</taxon>
        <taxon>Methanobacteriati</taxon>
        <taxon>Methanobacteriota</taxon>
        <taxon>Stenosarchaea group</taxon>
        <taxon>Halobacteria</taxon>
        <taxon>Halobacteriales</taxon>
        <taxon>Haloferacaceae</taxon>
        <taxon>Haloplanus</taxon>
    </lineage>
</organism>
<evidence type="ECO:0000256" key="5">
    <source>
        <dbReference type="SAM" id="MobiDB-lite"/>
    </source>
</evidence>
<evidence type="ECO:0000256" key="4">
    <source>
        <dbReference type="SAM" id="Coils"/>
    </source>
</evidence>
<evidence type="ECO:0000313" key="10">
    <source>
        <dbReference type="Proteomes" id="UP001597075"/>
    </source>
</evidence>
<dbReference type="SMART" id="SM00304">
    <property type="entry name" value="HAMP"/>
    <property type="match status" value="3"/>
</dbReference>
<evidence type="ECO:0000256" key="6">
    <source>
        <dbReference type="SAM" id="Phobius"/>
    </source>
</evidence>
<feature type="domain" description="HAMP" evidence="8">
    <location>
        <begin position="177"/>
        <end position="230"/>
    </location>
</feature>
<dbReference type="Gene3D" id="6.10.340.10">
    <property type="match status" value="1"/>
</dbReference>
<dbReference type="CDD" id="cd06225">
    <property type="entry name" value="HAMP"/>
    <property type="match status" value="1"/>
</dbReference>
<dbReference type="InterPro" id="IPR003660">
    <property type="entry name" value="HAMP_dom"/>
</dbReference>
<gene>
    <name evidence="9" type="ORF">ACFSBJ_01615</name>
</gene>
<dbReference type="PANTHER" id="PTHR32089">
    <property type="entry name" value="METHYL-ACCEPTING CHEMOTAXIS PROTEIN MCPB"/>
    <property type="match status" value="1"/>
</dbReference>
<dbReference type="CDD" id="cd11386">
    <property type="entry name" value="MCP_signal"/>
    <property type="match status" value="1"/>
</dbReference>
<dbReference type="RefSeq" id="WP_256406254.1">
    <property type="nucleotide sequence ID" value="NZ_CP187151.1"/>
</dbReference>